<dbReference type="Proteomes" id="UP000265341">
    <property type="component" value="Unassembled WGS sequence"/>
</dbReference>
<proteinExistence type="predicted"/>
<comment type="caution">
    <text evidence="1">The sequence shown here is derived from an EMBL/GenBank/DDBJ whole genome shotgun (WGS) entry which is preliminary data.</text>
</comment>
<gene>
    <name evidence="1" type="ORF">Mrose_02984</name>
</gene>
<evidence type="ECO:0000313" key="1">
    <source>
        <dbReference type="EMBL" id="RIH83562.1"/>
    </source>
</evidence>
<organism evidence="1 2">
    <name type="scientific">Calidithermus roseus</name>
    <dbReference type="NCBI Taxonomy" id="1644118"/>
    <lineage>
        <taxon>Bacteria</taxon>
        <taxon>Thermotogati</taxon>
        <taxon>Deinococcota</taxon>
        <taxon>Deinococci</taxon>
        <taxon>Thermales</taxon>
        <taxon>Thermaceae</taxon>
        <taxon>Calidithermus</taxon>
    </lineage>
</organism>
<keyword evidence="2" id="KW-1185">Reference proteome</keyword>
<dbReference type="OrthoDB" id="9134227at2"/>
<name>A0A399EM85_9DEIN</name>
<reference evidence="1 2" key="1">
    <citation type="submission" date="2018-08" db="EMBL/GenBank/DDBJ databases">
        <title>Meiothermus roseus NBRC 110900 genome sequencing project.</title>
        <authorList>
            <person name="Da Costa M.S."/>
            <person name="Albuquerque L."/>
            <person name="Raposo P."/>
            <person name="Froufe H.J.C."/>
            <person name="Barroso C.S."/>
            <person name="Egas C."/>
        </authorList>
    </citation>
    <scope>NUCLEOTIDE SEQUENCE [LARGE SCALE GENOMIC DNA]</scope>
    <source>
        <strain evidence="1 2">NBRC 110900</strain>
    </source>
</reference>
<accession>A0A399EM85</accession>
<dbReference type="RefSeq" id="WP_119279635.1">
    <property type="nucleotide sequence ID" value="NZ_QWLA01000074.1"/>
</dbReference>
<dbReference type="EMBL" id="QWLA01000074">
    <property type="protein sequence ID" value="RIH83562.1"/>
    <property type="molecule type" value="Genomic_DNA"/>
</dbReference>
<sequence>MERGRTQILYNFLPGALAEHEDFGMSRVISVELDPQVDVNQRALLNLVDDYVRRWEFDGRAFHQGYPTNRLNPAAFAIGRPSRVLMEPFPSSFSCARCGYTAKLISLKRRRARPGVCPRCQGPLGRMTVVQVHNCGALQELSFPDEYDSRYRGHDLRLFNPGRTRDARWYSLTSSKELGGLRMWPCDCGYSKAKPDEKFQRQVEAKEPTNHLAHVLPFLNFDKEQESLLISLEKSSEGLLLAKLWGLLPGKVREVLAKKQPSPEVQQLLEELRQVAPERARAMEALMKDDPSSQALSEVSRLTAGAIIGPPSRHLVEHAILEDTSELTTPTMAAARWSTLGGFDTGSYLQEFEQVRGLLGFGNVRLISNFRIALAAIGYTRVSRDPQRSMLRAFPAVDGKTPIYCVPTETEAIWFQLDPTSVLRWLVRNGLAPKESQGAEAWAELWRLGLRGGAFHASQDEAPTLVYTLLHTISHLMMQHIVWSGFAPESIGEYLLPETLGLILYANRYAASKIGGLTTLFEQQLPYWLQEVHQDGRNCIYDPLCAEEGGSCVGCTHLEHNCIDFNHRLSRLVLYGGSHPVYGQLRGFWEP</sequence>
<evidence type="ECO:0000313" key="2">
    <source>
        <dbReference type="Proteomes" id="UP000265341"/>
    </source>
</evidence>
<protein>
    <submittedName>
        <fullName evidence="1">Uncharacterized protein</fullName>
    </submittedName>
</protein>
<dbReference type="AlphaFoldDB" id="A0A399EM85"/>